<evidence type="ECO:0000256" key="1">
    <source>
        <dbReference type="ARBA" id="ARBA00022801"/>
    </source>
</evidence>
<evidence type="ECO:0000313" key="2">
    <source>
        <dbReference type="EMBL" id="VAW73518.1"/>
    </source>
</evidence>
<dbReference type="GO" id="GO:0016787">
    <property type="term" value="F:hydrolase activity"/>
    <property type="evidence" value="ECO:0007669"/>
    <property type="project" value="UniProtKB-KW"/>
</dbReference>
<organism evidence="2">
    <name type="scientific">hydrothermal vent metagenome</name>
    <dbReference type="NCBI Taxonomy" id="652676"/>
    <lineage>
        <taxon>unclassified sequences</taxon>
        <taxon>metagenomes</taxon>
        <taxon>ecological metagenomes</taxon>
    </lineage>
</organism>
<dbReference type="AlphaFoldDB" id="A0A3B0XYR2"/>
<gene>
    <name evidence="2" type="ORF">MNBD_GAMMA10-2293</name>
</gene>
<dbReference type="EMBL" id="UOFJ01000718">
    <property type="protein sequence ID" value="VAW73518.1"/>
    <property type="molecule type" value="Genomic_DNA"/>
</dbReference>
<dbReference type="SFLD" id="SFLDG01129">
    <property type="entry name" value="C1.5:_HAD__Beta-PGM__Phosphata"/>
    <property type="match status" value="1"/>
</dbReference>
<evidence type="ECO:0008006" key="3">
    <source>
        <dbReference type="Google" id="ProtNLM"/>
    </source>
</evidence>
<dbReference type="SUPFAM" id="SSF56784">
    <property type="entry name" value="HAD-like"/>
    <property type="match status" value="1"/>
</dbReference>
<dbReference type="Pfam" id="PF00702">
    <property type="entry name" value="Hydrolase"/>
    <property type="match status" value="1"/>
</dbReference>
<dbReference type="InterPro" id="IPR023214">
    <property type="entry name" value="HAD_sf"/>
</dbReference>
<dbReference type="PANTHER" id="PTHR43316">
    <property type="entry name" value="HYDROLASE, HALOACID DELAHOGENASE-RELATED"/>
    <property type="match status" value="1"/>
</dbReference>
<proteinExistence type="predicted"/>
<dbReference type="Gene3D" id="3.40.50.1000">
    <property type="entry name" value="HAD superfamily/HAD-like"/>
    <property type="match status" value="1"/>
</dbReference>
<dbReference type="NCBIfam" id="TIGR01549">
    <property type="entry name" value="HAD-SF-IA-v1"/>
    <property type="match status" value="1"/>
</dbReference>
<dbReference type="InterPro" id="IPR036412">
    <property type="entry name" value="HAD-like_sf"/>
</dbReference>
<dbReference type="SFLD" id="SFLDS00003">
    <property type="entry name" value="Haloacid_Dehalogenase"/>
    <property type="match status" value="1"/>
</dbReference>
<dbReference type="PRINTS" id="PR00413">
    <property type="entry name" value="HADHALOGNASE"/>
</dbReference>
<protein>
    <recommendedName>
        <fullName evidence="3">HAD family hydrolase</fullName>
    </recommendedName>
</protein>
<dbReference type="InterPro" id="IPR006439">
    <property type="entry name" value="HAD-SF_hydro_IA"/>
</dbReference>
<dbReference type="Gene3D" id="1.20.120.1600">
    <property type="match status" value="1"/>
</dbReference>
<keyword evidence="1" id="KW-0378">Hydrolase</keyword>
<dbReference type="InterPro" id="IPR051540">
    <property type="entry name" value="S-2-haloacid_dehalogenase"/>
</dbReference>
<dbReference type="NCBIfam" id="TIGR01509">
    <property type="entry name" value="HAD-SF-IA-v3"/>
    <property type="match status" value="1"/>
</dbReference>
<sequence length="241" mass="27308">MELKKPRVNKPPAEYKLICFDLDDTLWPCLPTIQHAEQALYSWLLEYKPQITQRYCIEQLGEKRKQLLSAQPALANDLSAARRAHLGQLAREFNMRDDWVDAAFEVFYQARQKVKLFADVVPVLSVLKQHYTLVALTNGNAHILHTGLQSYFELQVSAADVGAAKPDPAMFYRALEHTGIAASCALHVGDHPLHDIRGARNAGLDAVWINRFNQPWDAGETPAEQQFSDLYQLKNWLDAEA</sequence>
<name>A0A3B0XYR2_9ZZZZ</name>
<accession>A0A3B0XYR2</accession>
<reference evidence="2" key="1">
    <citation type="submission" date="2018-06" db="EMBL/GenBank/DDBJ databases">
        <authorList>
            <person name="Zhirakovskaya E."/>
        </authorList>
    </citation>
    <scope>NUCLEOTIDE SEQUENCE</scope>
</reference>